<keyword evidence="1 3" id="KW-0210">Decarboxylase</keyword>
<feature type="active site" description="Proton donor" evidence="3">
    <location>
        <position position="172"/>
    </location>
</feature>
<comment type="similarity">
    <text evidence="3 4">In the C-terminal section; belongs to the PPC synthetase family.</text>
</comment>
<keyword evidence="3" id="KW-0479">Metal-binding</keyword>
<feature type="binding site" evidence="3">
    <location>
        <begin position="324"/>
        <end position="327"/>
    </location>
    <ligand>
        <name>CTP</name>
        <dbReference type="ChEBI" id="CHEBI:37563"/>
    </ligand>
</feature>
<comment type="pathway">
    <text evidence="3 4">Cofactor biosynthesis; coenzyme A biosynthesis; CoA from (R)-pantothenate: step 2/5.</text>
</comment>
<feature type="domain" description="Flavoprotein" evidence="5">
    <location>
        <begin position="21"/>
        <end position="192"/>
    </location>
</feature>
<keyword evidence="3" id="KW-0460">Magnesium</keyword>
<dbReference type="EC" id="4.1.1.36" evidence="3"/>
<comment type="catalytic activity">
    <reaction evidence="3 4">
        <text>N-[(R)-4-phosphopantothenoyl]-L-cysteine + H(+) = (R)-4'-phosphopantetheine + CO2</text>
        <dbReference type="Rhea" id="RHEA:16793"/>
        <dbReference type="ChEBI" id="CHEBI:15378"/>
        <dbReference type="ChEBI" id="CHEBI:16526"/>
        <dbReference type="ChEBI" id="CHEBI:59458"/>
        <dbReference type="ChEBI" id="CHEBI:61723"/>
        <dbReference type="EC" id="4.1.1.36"/>
    </reaction>
</comment>
<feature type="binding site" evidence="3">
    <location>
        <position position="306"/>
    </location>
    <ligand>
        <name>CTP</name>
        <dbReference type="ChEBI" id="CHEBI:37563"/>
    </ligand>
</feature>
<comment type="function">
    <text evidence="3">Catalyzes two sequential steps in the biosynthesis of coenzyme A. In the first step cysteine is conjugated to 4'-phosphopantothenate to form 4-phosphopantothenoylcysteine. In the second step the latter compound is decarboxylated to form 4'-phosphopantotheine.</text>
</comment>
<dbReference type="GO" id="GO:0004633">
    <property type="term" value="F:phosphopantothenoylcysteine decarboxylase activity"/>
    <property type="evidence" value="ECO:0007669"/>
    <property type="project" value="UniProtKB-UniRule"/>
</dbReference>
<feature type="domain" description="DNA/pantothenate metabolism flavoprotein C-terminal" evidence="6">
    <location>
        <begin position="205"/>
        <end position="415"/>
    </location>
</feature>
<dbReference type="SUPFAM" id="SSF52507">
    <property type="entry name" value="Homo-oligomeric flavin-containing Cys decarboxylases, HFCD"/>
    <property type="match status" value="1"/>
</dbReference>
<comment type="function">
    <text evidence="4">Catalyzes two steps in the biosynthesis of coenzyme A. In the first step cysteine is conjugated to 4'-phosphopantothenate to form 4-phosphopantothenoylcysteine, in the latter compound is decarboxylated to form 4'-phosphopantotheine.</text>
</comment>
<dbReference type="GO" id="GO:0015937">
    <property type="term" value="P:coenzyme A biosynthetic process"/>
    <property type="evidence" value="ECO:0007669"/>
    <property type="project" value="UniProtKB-UniRule"/>
</dbReference>
<proteinExistence type="inferred from homology"/>
<dbReference type="InterPro" id="IPR003382">
    <property type="entry name" value="Flavoprotein"/>
</dbReference>
<dbReference type="Proteomes" id="UP000019113">
    <property type="component" value="Unassembled WGS sequence"/>
</dbReference>
<evidence type="ECO:0000259" key="5">
    <source>
        <dbReference type="Pfam" id="PF02441"/>
    </source>
</evidence>
<dbReference type="Pfam" id="PF04127">
    <property type="entry name" value="DFP"/>
    <property type="match status" value="1"/>
</dbReference>
<reference evidence="7 8" key="1">
    <citation type="submission" date="2013-08" db="EMBL/GenBank/DDBJ databases">
        <title>draft genome of Halomonas huanghegensis, strain BJGMM-B45T.</title>
        <authorList>
            <person name="Miao C."/>
            <person name="Wan Y."/>
            <person name="Jin W."/>
        </authorList>
    </citation>
    <scope>NUCLEOTIDE SEQUENCE [LARGE SCALE GENOMIC DNA]</scope>
    <source>
        <strain evidence="7 8">BJGMM-B45</strain>
    </source>
</reference>
<evidence type="ECO:0000256" key="2">
    <source>
        <dbReference type="ARBA" id="ARBA00023239"/>
    </source>
</evidence>
<comment type="similarity">
    <text evidence="3 4">In the N-terminal section; belongs to the HFCD (homo-oligomeric flavin containing Cys decarboxylase) superfamily.</text>
</comment>
<dbReference type="PATRIC" id="fig|1178482.3.peg.2835"/>
<dbReference type="HAMAP" id="MF_02225">
    <property type="entry name" value="CoaBC"/>
    <property type="match status" value="1"/>
</dbReference>
<dbReference type="InterPro" id="IPR005252">
    <property type="entry name" value="CoaBC"/>
</dbReference>
<dbReference type="PANTHER" id="PTHR14359:SF6">
    <property type="entry name" value="PHOSPHOPANTOTHENOYLCYSTEINE DECARBOXYLASE"/>
    <property type="match status" value="1"/>
</dbReference>
<comment type="pathway">
    <text evidence="3 4">Cofactor biosynthesis; coenzyme A biosynthesis; CoA from (R)-pantothenate: step 3/5.</text>
</comment>
<comment type="cofactor">
    <cofactor evidence="3">
        <name>Mg(2+)</name>
        <dbReference type="ChEBI" id="CHEBI:18420"/>
    </cofactor>
</comment>
<name>W1N454_9GAMM</name>
<dbReference type="Gene3D" id="3.40.50.10300">
    <property type="entry name" value="CoaB-like"/>
    <property type="match status" value="1"/>
</dbReference>
<keyword evidence="8" id="KW-1185">Reference proteome</keyword>
<keyword evidence="3 4" id="KW-0436">Ligase</keyword>
<dbReference type="Pfam" id="PF02441">
    <property type="entry name" value="Flavoprotein"/>
    <property type="match status" value="1"/>
</dbReference>
<dbReference type="GO" id="GO:0004632">
    <property type="term" value="F:phosphopantothenate--cysteine ligase activity"/>
    <property type="evidence" value="ECO:0007669"/>
    <property type="project" value="UniProtKB-UniRule"/>
</dbReference>
<dbReference type="Gene3D" id="3.40.50.1950">
    <property type="entry name" value="Flavin prenyltransferase-like"/>
    <property type="match status" value="1"/>
</dbReference>
<comment type="caution">
    <text evidence="7">The sequence shown here is derived from an EMBL/GenBank/DDBJ whole genome shotgun (WGS) entry which is preliminary data.</text>
</comment>
<dbReference type="InterPro" id="IPR007085">
    <property type="entry name" value="DNA/pantothenate-metab_flavo_C"/>
</dbReference>
<dbReference type="AlphaFoldDB" id="W1N454"/>
<dbReference type="GO" id="GO:0015941">
    <property type="term" value="P:pantothenate catabolic process"/>
    <property type="evidence" value="ECO:0007669"/>
    <property type="project" value="InterPro"/>
</dbReference>
<evidence type="ECO:0000313" key="8">
    <source>
        <dbReference type="Proteomes" id="UP000019113"/>
    </source>
</evidence>
<dbReference type="NCBIfam" id="TIGR00521">
    <property type="entry name" value="coaBC_dfp"/>
    <property type="match status" value="1"/>
</dbReference>
<dbReference type="OrthoDB" id="9802554at2"/>
<dbReference type="InterPro" id="IPR036551">
    <property type="entry name" value="Flavin_trans-like"/>
</dbReference>
<evidence type="ECO:0000313" key="7">
    <source>
        <dbReference type="EMBL" id="ERL49740.1"/>
    </source>
</evidence>
<keyword evidence="3" id="KW-0511">Multifunctional enzyme</keyword>
<dbReference type="InterPro" id="IPR035929">
    <property type="entry name" value="CoaB-like_sf"/>
</dbReference>
<comment type="cofactor">
    <cofactor evidence="3">
        <name>FMN</name>
        <dbReference type="ChEBI" id="CHEBI:58210"/>
    </cofactor>
    <text evidence="3">Binds 1 FMN per subunit.</text>
</comment>
<dbReference type="GO" id="GO:0071513">
    <property type="term" value="C:phosphopantothenoylcysteine decarboxylase complex"/>
    <property type="evidence" value="ECO:0007669"/>
    <property type="project" value="TreeGrafter"/>
</dbReference>
<organism evidence="7 8">
    <name type="scientific">Halomonas huangheensis</name>
    <dbReference type="NCBI Taxonomy" id="1178482"/>
    <lineage>
        <taxon>Bacteria</taxon>
        <taxon>Pseudomonadati</taxon>
        <taxon>Pseudomonadota</taxon>
        <taxon>Gammaproteobacteria</taxon>
        <taxon>Oceanospirillales</taxon>
        <taxon>Halomonadaceae</taxon>
        <taxon>Halomonas</taxon>
    </lineage>
</organism>
<evidence type="ECO:0000259" key="6">
    <source>
        <dbReference type="Pfam" id="PF04127"/>
    </source>
</evidence>
<feature type="binding site" evidence="3">
    <location>
        <begin position="290"/>
        <end position="292"/>
    </location>
    <ligand>
        <name>CTP</name>
        <dbReference type="ChEBI" id="CHEBI:37563"/>
    </ligand>
</feature>
<evidence type="ECO:0000256" key="1">
    <source>
        <dbReference type="ARBA" id="ARBA00022793"/>
    </source>
</evidence>
<keyword evidence="3 4" id="KW-0288">FMN</keyword>
<feature type="binding site" evidence="3">
    <location>
        <position position="296"/>
    </location>
    <ligand>
        <name>CTP</name>
        <dbReference type="ChEBI" id="CHEBI:37563"/>
    </ligand>
</feature>
<dbReference type="PANTHER" id="PTHR14359">
    <property type="entry name" value="HOMO-OLIGOMERIC FLAVIN CONTAINING CYS DECARBOXYLASE FAMILY"/>
    <property type="match status" value="1"/>
</dbReference>
<dbReference type="SUPFAM" id="SSF102645">
    <property type="entry name" value="CoaB-like"/>
    <property type="match status" value="1"/>
</dbReference>
<dbReference type="eggNOG" id="COG0452">
    <property type="taxonomic scope" value="Bacteria"/>
</dbReference>
<dbReference type="UniPathway" id="UPA00241">
    <property type="reaction ID" value="UER00353"/>
</dbReference>
<dbReference type="GO" id="GO:0046872">
    <property type="term" value="F:metal ion binding"/>
    <property type="evidence" value="ECO:0007669"/>
    <property type="project" value="UniProtKB-KW"/>
</dbReference>
<comment type="catalytic activity">
    <reaction evidence="3 4">
        <text>(R)-4'-phosphopantothenate + L-cysteine + CTP = N-[(R)-4-phosphopantothenoyl]-L-cysteine + CMP + diphosphate + H(+)</text>
        <dbReference type="Rhea" id="RHEA:19397"/>
        <dbReference type="ChEBI" id="CHEBI:10986"/>
        <dbReference type="ChEBI" id="CHEBI:15378"/>
        <dbReference type="ChEBI" id="CHEBI:33019"/>
        <dbReference type="ChEBI" id="CHEBI:35235"/>
        <dbReference type="ChEBI" id="CHEBI:37563"/>
        <dbReference type="ChEBI" id="CHEBI:59458"/>
        <dbReference type="ChEBI" id="CHEBI:60377"/>
        <dbReference type="EC" id="6.3.2.5"/>
    </reaction>
</comment>
<keyword evidence="2 3" id="KW-0456">Lyase</keyword>
<feature type="binding site" evidence="3">
    <location>
        <position position="342"/>
    </location>
    <ligand>
        <name>CTP</name>
        <dbReference type="ChEBI" id="CHEBI:37563"/>
    </ligand>
</feature>
<sequence length="430" mass="45588">MSAPDQPSPSTPSGSLLPGQRVLLGISAGIAAYKSAFLARLLVQAGCEVQVVMTEGAQAFITPLTLQALTGRAVRTSLLDPTAELGMGHIELARWADRILIAPATADLMARLAQGQADDLLTTLCLASDAEKLMAPAMNQAMWRHPATQRNAEQLRQDGWTLLGPAAGDQACGDVGPGRMLEPDDIAALMLDTGTITAADLFASERHIVITAGPTREPLDPVRYLSNHSSGKMGFALAEAARASGAQVTLITGPVDRPTPAGVTRIDVETAEQMLEVAQDIATDCDIFIGCAAVADYRAATTAEHKIKKVDGEQELTLKLVKNPDIIATISAMSDGPMVVGFAAETRDVEAYARSKLERKNLDMIVANDVSQQQLGFGSDNNAAILLWRDGNDIERQQEPTQAKSQLAHAIIARALHCLAQNQNTSSTAP</sequence>
<dbReference type="STRING" id="1178482.AR456_02630"/>
<evidence type="ECO:0000256" key="3">
    <source>
        <dbReference type="HAMAP-Rule" id="MF_02225"/>
    </source>
</evidence>
<dbReference type="EC" id="6.3.2.5" evidence="3"/>
<feature type="binding site" evidence="3">
    <location>
        <position position="356"/>
    </location>
    <ligand>
        <name>CTP</name>
        <dbReference type="ChEBI" id="CHEBI:37563"/>
    </ligand>
</feature>
<dbReference type="EMBL" id="AVBC01000039">
    <property type="protein sequence ID" value="ERL49740.1"/>
    <property type="molecule type" value="Genomic_DNA"/>
</dbReference>
<feature type="region of interest" description="Phosphopantothenoylcysteine decarboxylase" evidence="3">
    <location>
        <begin position="1"/>
        <end position="207"/>
    </location>
</feature>
<dbReference type="KEGG" id="hhu:AR456_02630"/>
<feature type="binding site" evidence="3">
    <location>
        <position position="360"/>
    </location>
    <ligand>
        <name>CTP</name>
        <dbReference type="ChEBI" id="CHEBI:37563"/>
    </ligand>
</feature>
<accession>W1N454</accession>
<gene>
    <name evidence="3" type="primary">coaBC</name>
    <name evidence="7" type="ORF">BJB45_01075</name>
</gene>
<dbReference type="GO" id="GO:0010181">
    <property type="term" value="F:FMN binding"/>
    <property type="evidence" value="ECO:0007669"/>
    <property type="project" value="UniProtKB-UniRule"/>
</dbReference>
<dbReference type="RefSeq" id="WP_021819785.1">
    <property type="nucleotide sequence ID" value="NZ_AVBC01000039.1"/>
</dbReference>
<keyword evidence="3 4" id="KW-0285">Flavoprotein</keyword>
<evidence type="ECO:0000256" key="4">
    <source>
        <dbReference type="RuleBase" id="RU364078"/>
    </source>
</evidence>
<feature type="region of interest" description="Phosphopantothenate--cysteine ligase" evidence="3">
    <location>
        <begin position="208"/>
        <end position="430"/>
    </location>
</feature>
<protein>
    <recommendedName>
        <fullName evidence="3">Coenzyme A biosynthesis bifunctional protein CoaBC</fullName>
    </recommendedName>
    <alternativeName>
        <fullName evidence="3">DNA/pantothenate metabolism flavoprotein</fullName>
    </alternativeName>
    <alternativeName>
        <fullName evidence="3">Phosphopantothenoylcysteine synthetase/decarboxylase</fullName>
        <shortName evidence="3">PPCS-PPCDC</shortName>
    </alternativeName>
    <domain>
        <recommendedName>
            <fullName evidence="3">Phosphopantothenoylcysteine decarboxylase</fullName>
            <shortName evidence="3">PPC decarboxylase</shortName>
            <shortName evidence="3">PPC-DC</shortName>
            <ecNumber evidence="3">4.1.1.36</ecNumber>
        </recommendedName>
        <alternativeName>
            <fullName evidence="3">CoaC</fullName>
        </alternativeName>
    </domain>
    <domain>
        <recommendedName>
            <fullName evidence="3">Phosphopantothenate--cysteine ligase</fullName>
            <ecNumber evidence="3">6.3.2.5</ecNumber>
        </recommendedName>
        <alternativeName>
            <fullName evidence="3">CoaB</fullName>
        </alternativeName>
        <alternativeName>
            <fullName evidence="3">Phosphopantothenoylcysteine synthetase</fullName>
            <shortName evidence="3">PPC synthetase</shortName>
            <shortName evidence="3">PPC-S</shortName>
        </alternativeName>
    </domain>
</protein>